<dbReference type="GO" id="GO:0004521">
    <property type="term" value="F:RNA endonuclease activity"/>
    <property type="evidence" value="ECO:0007669"/>
    <property type="project" value="TreeGrafter"/>
</dbReference>
<feature type="active site" description="Proton donor" evidence="3">
    <location>
        <position position="94"/>
    </location>
</feature>
<sequence length="100" mass="11534">MTFLGNLVSDVRQPDYSGQFKRDVKQVQKRGKDMDKLKSLLGLLIKGSPLPANYLDHPLKGGWRGFRDAHIEPDWLLIYKIHGDVVRFERTGRHTDLFGE</sequence>
<comment type="similarity">
    <text evidence="2">Belongs to the RelE toxin family. YafQ subfamily.</text>
</comment>
<dbReference type="Gene3D" id="3.30.2310.20">
    <property type="entry name" value="RelE-like"/>
    <property type="match status" value="1"/>
</dbReference>
<evidence type="ECO:0000256" key="3">
    <source>
        <dbReference type="PIRSR" id="PIRSR006156-1"/>
    </source>
</evidence>
<reference evidence="4" key="1">
    <citation type="journal article" date="2005" name="Appl. Environ. Microbiol.">
        <title>Isolation, Sequence Analysis, and Comparison of Two Plasmids (28 and 29 Kilobases) from the Biomining Bacterium Leptospirillum ferrooxidans ATCC 49879.</title>
        <authorList>
            <person name="Coram N.J."/>
            <person name="van Zyl L.J."/>
            <person name="Rawlings D.E."/>
        </authorList>
    </citation>
    <scope>NUCLEOTIDE SEQUENCE</scope>
    <source>
        <strain evidence="4">ATCC 49879</strain>
        <plasmid evidence="4">p49879.2</plasmid>
    </source>
</reference>
<geneLocation type="plasmid" evidence="4">
    <name>p49879.2</name>
</geneLocation>
<dbReference type="EMBL" id="AY941099">
    <property type="protein sequence ID" value="AAX38516.1"/>
    <property type="molecule type" value="Genomic_DNA"/>
</dbReference>
<dbReference type="NCBIfam" id="TIGR00053">
    <property type="entry name" value="YafQ family addiction module toxin"/>
    <property type="match status" value="1"/>
</dbReference>
<protein>
    <submittedName>
        <fullName evidence="4">ORF100</fullName>
    </submittedName>
</protein>
<dbReference type="NCBIfam" id="TIGR02385">
    <property type="entry name" value="RelE_StbE"/>
    <property type="match status" value="1"/>
</dbReference>
<dbReference type="InterPro" id="IPR007712">
    <property type="entry name" value="RelE/ParE_toxin"/>
</dbReference>
<dbReference type="GO" id="GO:0006402">
    <property type="term" value="P:mRNA catabolic process"/>
    <property type="evidence" value="ECO:0007669"/>
    <property type="project" value="TreeGrafter"/>
</dbReference>
<evidence type="ECO:0000256" key="1">
    <source>
        <dbReference type="ARBA" id="ARBA00022649"/>
    </source>
</evidence>
<dbReference type="InterPro" id="IPR004386">
    <property type="entry name" value="Toxin_YafQ-like"/>
</dbReference>
<keyword evidence="1" id="KW-1277">Toxin-antitoxin system</keyword>
<dbReference type="PANTHER" id="PTHR40588">
    <property type="entry name" value="MRNA INTERFERASE TOXIN YAFQ"/>
    <property type="match status" value="1"/>
</dbReference>
<organism evidence="4">
    <name type="scientific">Leptospirillum ferrooxidans</name>
    <dbReference type="NCBI Taxonomy" id="180"/>
    <lineage>
        <taxon>Bacteria</taxon>
        <taxon>Pseudomonadati</taxon>
        <taxon>Nitrospirota</taxon>
        <taxon>Nitrospiria</taxon>
        <taxon>Nitrospirales</taxon>
        <taxon>Nitrospiraceae</taxon>
        <taxon>Leptospirillum</taxon>
    </lineage>
</organism>
<accession>Q58KC3</accession>
<dbReference type="SUPFAM" id="SSF143011">
    <property type="entry name" value="RelE-like"/>
    <property type="match status" value="1"/>
</dbReference>
<dbReference type="InterPro" id="IPR035093">
    <property type="entry name" value="RelE/ParE_toxin_dom_sf"/>
</dbReference>
<evidence type="ECO:0000313" key="4">
    <source>
        <dbReference type="EMBL" id="AAX38516.1"/>
    </source>
</evidence>
<name>Q58KC3_9BACT</name>
<proteinExistence type="inferred from homology"/>
<gene>
    <name evidence="4" type="primary">ORF100</name>
</gene>
<dbReference type="AlphaFoldDB" id="Q58KC3"/>
<dbReference type="PIRSF" id="PIRSF006156">
    <property type="entry name" value="YafQ"/>
    <property type="match status" value="1"/>
</dbReference>
<dbReference type="GO" id="GO:0006415">
    <property type="term" value="P:translational termination"/>
    <property type="evidence" value="ECO:0007669"/>
    <property type="project" value="TreeGrafter"/>
</dbReference>
<dbReference type="FunFam" id="3.30.2310.20:FF:000003">
    <property type="entry name" value="Type II toxin-antitoxin system YafQ family toxin"/>
    <property type="match status" value="1"/>
</dbReference>
<dbReference type="Pfam" id="PF15738">
    <property type="entry name" value="YafQ_toxin"/>
    <property type="match status" value="1"/>
</dbReference>
<keyword evidence="4" id="KW-0614">Plasmid</keyword>
<evidence type="ECO:0000256" key="2">
    <source>
        <dbReference type="ARBA" id="ARBA00061366"/>
    </source>
</evidence>
<dbReference type="RefSeq" id="WP_011265163.1">
    <property type="nucleotide sequence ID" value="NC_006909.1"/>
</dbReference>
<dbReference type="PANTHER" id="PTHR40588:SF1">
    <property type="entry name" value="MRNA INTERFERASE TOXIN YAFQ"/>
    <property type="match status" value="1"/>
</dbReference>